<comment type="catalytic activity">
    <reaction evidence="7 8">
        <text>(1S,2R)-1-C-(indol-3-yl)glycerol 3-phosphate + L-serine = D-glyceraldehyde 3-phosphate + L-tryptophan + H2O</text>
        <dbReference type="Rhea" id="RHEA:10532"/>
        <dbReference type="ChEBI" id="CHEBI:15377"/>
        <dbReference type="ChEBI" id="CHEBI:33384"/>
        <dbReference type="ChEBI" id="CHEBI:57912"/>
        <dbReference type="ChEBI" id="CHEBI:58866"/>
        <dbReference type="ChEBI" id="CHEBI:59776"/>
        <dbReference type="EC" id="4.2.1.20"/>
    </reaction>
</comment>
<dbReference type="RefSeq" id="WP_307634794.1">
    <property type="nucleotide sequence ID" value="NZ_JAUSQL010000001.1"/>
</dbReference>
<evidence type="ECO:0000256" key="2">
    <source>
        <dbReference type="ARBA" id="ARBA00011270"/>
    </source>
</evidence>
<comment type="function">
    <text evidence="8">The alpha subunit is responsible for the aldol cleavage of indoleglycerol phosphate to indole and glyceraldehyde 3-phosphate.</text>
</comment>
<dbReference type="EC" id="4.2.1.20" evidence="8"/>
<proteinExistence type="inferred from homology"/>
<dbReference type="InterPro" id="IPR013785">
    <property type="entry name" value="Aldolase_TIM"/>
</dbReference>
<evidence type="ECO:0000313" key="11">
    <source>
        <dbReference type="Proteomes" id="UP001230145"/>
    </source>
</evidence>
<evidence type="ECO:0000256" key="9">
    <source>
        <dbReference type="RuleBase" id="RU003662"/>
    </source>
</evidence>
<evidence type="ECO:0000256" key="4">
    <source>
        <dbReference type="ARBA" id="ARBA00022822"/>
    </source>
</evidence>
<comment type="similarity">
    <text evidence="8 9">Belongs to the TrpA family.</text>
</comment>
<dbReference type="Pfam" id="PF00290">
    <property type="entry name" value="Trp_syntA"/>
    <property type="match status" value="1"/>
</dbReference>
<evidence type="ECO:0000256" key="5">
    <source>
        <dbReference type="ARBA" id="ARBA00023141"/>
    </source>
</evidence>
<protein>
    <recommendedName>
        <fullName evidence="8">Tryptophan synthase alpha chain</fullName>
        <ecNumber evidence="8">4.2.1.20</ecNumber>
    </recommendedName>
</protein>
<keyword evidence="5 8" id="KW-0057">Aromatic amino acid biosynthesis</keyword>
<dbReference type="SUPFAM" id="SSF51366">
    <property type="entry name" value="Ribulose-phoshate binding barrel"/>
    <property type="match status" value="1"/>
</dbReference>
<evidence type="ECO:0000313" key="10">
    <source>
        <dbReference type="EMBL" id="MDP9832436.1"/>
    </source>
</evidence>
<comment type="pathway">
    <text evidence="1 8">Amino-acid biosynthesis; L-tryptophan biosynthesis; L-tryptophan from chorismate: step 5/5.</text>
</comment>
<feature type="active site" description="Proton acceptor" evidence="8">
    <location>
        <position position="60"/>
    </location>
</feature>
<dbReference type="EMBL" id="JAUSQL010000001">
    <property type="protein sequence ID" value="MDP9832436.1"/>
    <property type="molecule type" value="Genomic_DNA"/>
</dbReference>
<dbReference type="CDD" id="cd04724">
    <property type="entry name" value="Tryptophan_synthase_alpha"/>
    <property type="match status" value="1"/>
</dbReference>
<dbReference type="Proteomes" id="UP001230145">
    <property type="component" value="Unassembled WGS sequence"/>
</dbReference>
<dbReference type="InterPro" id="IPR011060">
    <property type="entry name" value="RibuloseP-bd_barrel"/>
</dbReference>
<dbReference type="Gene3D" id="3.20.20.70">
    <property type="entry name" value="Aldolase class I"/>
    <property type="match status" value="1"/>
</dbReference>
<dbReference type="InterPro" id="IPR002028">
    <property type="entry name" value="Trp_synthase_suA"/>
</dbReference>
<gene>
    <name evidence="8" type="primary">trpA</name>
    <name evidence="10" type="ORF">J2S45_001115</name>
</gene>
<keyword evidence="6 8" id="KW-0456">Lyase</keyword>
<dbReference type="GO" id="GO:0004834">
    <property type="term" value="F:tryptophan synthase activity"/>
    <property type="evidence" value="ECO:0007669"/>
    <property type="project" value="UniProtKB-EC"/>
</dbReference>
<evidence type="ECO:0000256" key="8">
    <source>
        <dbReference type="HAMAP-Rule" id="MF_00131"/>
    </source>
</evidence>
<keyword evidence="11" id="KW-1185">Reference proteome</keyword>
<name>A0ABT9PI95_9ACTO</name>
<comment type="subunit">
    <text evidence="2 8">Tetramer of two alpha and two beta chains.</text>
</comment>
<evidence type="ECO:0000256" key="3">
    <source>
        <dbReference type="ARBA" id="ARBA00022605"/>
    </source>
</evidence>
<evidence type="ECO:0000256" key="6">
    <source>
        <dbReference type="ARBA" id="ARBA00023239"/>
    </source>
</evidence>
<reference evidence="10 11" key="1">
    <citation type="submission" date="2023-07" db="EMBL/GenBank/DDBJ databases">
        <title>Sequencing the genomes of 1000 actinobacteria strains.</title>
        <authorList>
            <person name="Klenk H.-P."/>
        </authorList>
    </citation>
    <scope>NUCLEOTIDE SEQUENCE [LARGE SCALE GENOMIC DNA]</scope>
    <source>
        <strain evidence="10 11">DSM 19515</strain>
    </source>
</reference>
<accession>A0ABT9PI95</accession>
<dbReference type="NCBIfam" id="TIGR00262">
    <property type="entry name" value="trpA"/>
    <property type="match status" value="1"/>
</dbReference>
<keyword evidence="4 8" id="KW-0822">Tryptophan biosynthesis</keyword>
<keyword evidence="3 8" id="KW-0028">Amino-acid biosynthesis</keyword>
<dbReference type="PANTHER" id="PTHR43406">
    <property type="entry name" value="TRYPTOPHAN SYNTHASE, ALPHA CHAIN"/>
    <property type="match status" value="1"/>
</dbReference>
<sequence>MMYAADKIDQARAAGHAAFIAYLSAGYPDVDLSIEAARAVVDAGADVIEVGFPYSDPTMDGPIIQESGTKALERGLRRSDVFKMVEAVAESGAAALVMSYYNPIFRYGVDNFARDLANAGGAGLIIPDIIVEESGEWIEASNKYDLERIFLVAPSCTDERLRINAQAARGFVYAASRMGVTGLRATLSSDAESLVARTRAAGAKNVCVGIGVSTHDQAVEVAQFADGVIVGSAIIRALLENEGDREASLRRVREVATDIAIGAHTPREK</sequence>
<feature type="active site" description="Proton acceptor" evidence="8">
    <location>
        <position position="49"/>
    </location>
</feature>
<comment type="caution">
    <text evidence="10">The sequence shown here is derived from an EMBL/GenBank/DDBJ whole genome shotgun (WGS) entry which is preliminary data.</text>
</comment>
<dbReference type="HAMAP" id="MF_00131">
    <property type="entry name" value="Trp_synth_alpha"/>
    <property type="match status" value="1"/>
</dbReference>
<evidence type="ECO:0000256" key="1">
    <source>
        <dbReference type="ARBA" id="ARBA00004733"/>
    </source>
</evidence>
<evidence type="ECO:0000256" key="7">
    <source>
        <dbReference type="ARBA" id="ARBA00049047"/>
    </source>
</evidence>
<dbReference type="PANTHER" id="PTHR43406:SF1">
    <property type="entry name" value="TRYPTOPHAN SYNTHASE ALPHA CHAIN, CHLOROPLASTIC"/>
    <property type="match status" value="1"/>
</dbReference>
<organism evidence="10 11">
    <name type="scientific">Trueperella abortisuis</name>
    <dbReference type="NCBI Taxonomy" id="445930"/>
    <lineage>
        <taxon>Bacteria</taxon>
        <taxon>Bacillati</taxon>
        <taxon>Actinomycetota</taxon>
        <taxon>Actinomycetes</taxon>
        <taxon>Actinomycetales</taxon>
        <taxon>Actinomycetaceae</taxon>
        <taxon>Trueperella</taxon>
    </lineage>
</organism>